<comment type="similarity">
    <text evidence="2 3">Belongs to the outer membrane factor (OMF) (TC 1.B.17) family.</text>
</comment>
<dbReference type="Proteomes" id="UP000705283">
    <property type="component" value="Unassembled WGS sequence"/>
</dbReference>
<dbReference type="PROSITE" id="PS51257">
    <property type="entry name" value="PROKAR_LIPOPROTEIN"/>
    <property type="match status" value="1"/>
</dbReference>
<keyword evidence="6" id="KW-1185">Reference proteome</keyword>
<dbReference type="PANTHER" id="PTHR30203">
    <property type="entry name" value="OUTER MEMBRANE CATION EFFLUX PROTEIN"/>
    <property type="match status" value="1"/>
</dbReference>
<evidence type="ECO:0000313" key="4">
    <source>
        <dbReference type="EMBL" id="MBF6637140.1"/>
    </source>
</evidence>
<comment type="caution">
    <text evidence="4">The sequence shown here is derived from an EMBL/GenBank/DDBJ whole genome shotgun (WGS) entry which is preliminary data.</text>
</comment>
<reference evidence="4" key="4">
    <citation type="submission" date="2022-09" db="EMBL/GenBank/DDBJ databases">
        <title>Rouxiella aceris sp. nov., isolated from tree sap and emended description of the genus Rhouxiella.</title>
        <authorList>
            <person name="Kim I.S."/>
        </authorList>
    </citation>
    <scope>NUCLEOTIDE SEQUENCE</scope>
    <source>
        <strain evidence="4">SAP-2</strain>
    </source>
</reference>
<dbReference type="PANTHER" id="PTHR30203:SF32">
    <property type="entry name" value="CATION EFFLUX SYSTEM PROTEIN CUSC"/>
    <property type="match status" value="1"/>
</dbReference>
<keyword evidence="3" id="KW-1134">Transmembrane beta strand</keyword>
<dbReference type="Pfam" id="PF02321">
    <property type="entry name" value="OEP"/>
    <property type="match status" value="2"/>
</dbReference>
<keyword evidence="3" id="KW-0564">Palmitate</keyword>
<dbReference type="InterPro" id="IPR010131">
    <property type="entry name" value="MdtP/NodT-like"/>
</dbReference>
<dbReference type="GO" id="GO:0009279">
    <property type="term" value="C:cell outer membrane"/>
    <property type="evidence" value="ECO:0007669"/>
    <property type="project" value="UniProtKB-SubCell"/>
</dbReference>
<sequence length="469" mass="51713">MKPFCLYHVTLIGLMLTLSGCSALRSAPPPKPNLPAHWLSHSQPSAAFRATDDFWASLGDPALPEILKQALRQNDDLKLSALRMKLAQLQANLTGLTRWPSTAVSFNAGVSRPMTDINGVSPWMSRSAGMNVSLSYPLDIWGADLAQRDAANLDAQASESDWLSARLAVCASVAIARWQLGYLNRLLANTRADLEDARNTLQRAQIRYRSGATAHADVTFAQRSVADLQVALSVNQQRLFETRRTFSILMGDLPQRQQPELDSLLDTPLPTPDAGLPADLLARRADVHAAELRLRSSLANSDATALSFYPSLTLTAGYGTASPTLKHYLANPIGSLAATLALPFIQFNTARITRQSAHVIYETEAVNFRKTLMQALKETEDALSARQRLIEQAQYLREALALAQEAERLTLTRWQQGSTDIQPWIDAQRARRQASINLLQNVLDSKINAVQLYAALGGRYTQRDPHKEV</sequence>
<dbReference type="GO" id="GO:0015562">
    <property type="term" value="F:efflux transmembrane transporter activity"/>
    <property type="evidence" value="ECO:0007669"/>
    <property type="project" value="InterPro"/>
</dbReference>
<reference evidence="5 6" key="2">
    <citation type="journal article" date="2017" name="Int. J. Syst. Evol. Microbiol.">
        <title>Rouxiella badensis sp. nov. and Rouxiella silvae sp. nov. isolated from peat bog soil in Germany and emendation of the genus description.</title>
        <authorList>
            <person name="Le Fleche-Mateos A."/>
            <person name="Kugler J.H."/>
            <person name="Hansen S.H."/>
            <person name="Syldatk C."/>
            <person name="Hausmann R."/>
            <person name="Lomprez F."/>
            <person name="Vandenbogaert M."/>
            <person name="Manuguerra J.C."/>
            <person name="Grimont P.A."/>
        </authorList>
    </citation>
    <scope>NUCLEOTIDE SEQUENCE [LARGE SCALE GENOMIC DNA]</scope>
    <source>
        <strain evidence="5 6">213</strain>
    </source>
</reference>
<keyword evidence="3" id="KW-0472">Membrane</keyword>
<reference evidence="5" key="1">
    <citation type="submission" date="2016-12" db="EMBL/GenBank/DDBJ databases">
        <authorList>
            <person name="Le Fleche-Mateos A."/>
        </authorList>
    </citation>
    <scope>NUCLEOTIDE SEQUENCE</scope>
    <source>
        <strain evidence="5">213</strain>
    </source>
</reference>
<keyword evidence="3" id="KW-0732">Signal</keyword>
<dbReference type="Proteomes" id="UP000192722">
    <property type="component" value="Unassembled WGS sequence"/>
</dbReference>
<organism evidence="4 7">
    <name type="scientific">Rouxiella silvae</name>
    <dbReference type="NCBI Taxonomy" id="1646373"/>
    <lineage>
        <taxon>Bacteria</taxon>
        <taxon>Pseudomonadati</taxon>
        <taxon>Pseudomonadota</taxon>
        <taxon>Gammaproteobacteria</taxon>
        <taxon>Enterobacterales</taxon>
        <taxon>Yersiniaceae</taxon>
        <taxon>Rouxiella</taxon>
    </lineage>
</organism>
<protein>
    <submittedName>
        <fullName evidence="4">Efflux transporter outer membrane subunit</fullName>
    </submittedName>
    <submittedName>
        <fullName evidence="5">Type I secretion protein TolC</fullName>
    </submittedName>
</protein>
<evidence type="ECO:0000313" key="5">
    <source>
        <dbReference type="EMBL" id="ORJ21691.1"/>
    </source>
</evidence>
<evidence type="ECO:0000256" key="1">
    <source>
        <dbReference type="ARBA" id="ARBA00004459"/>
    </source>
</evidence>
<proteinExistence type="inferred from homology"/>
<gene>
    <name evidence="5" type="ORF">BS639_08625</name>
    <name evidence="4" type="ORF">ITX54_10800</name>
</gene>
<dbReference type="InterPro" id="IPR003423">
    <property type="entry name" value="OMP_efflux"/>
</dbReference>
<feature type="chain" id="PRO_5041483488" evidence="3">
    <location>
        <begin position="24"/>
        <end position="469"/>
    </location>
</feature>
<dbReference type="NCBIfam" id="TIGR01845">
    <property type="entry name" value="outer_NodT"/>
    <property type="match status" value="1"/>
</dbReference>
<feature type="signal peptide" evidence="3">
    <location>
        <begin position="1"/>
        <end position="23"/>
    </location>
</feature>
<name>A0AA41BWE1_9GAMM</name>
<keyword evidence="3" id="KW-0812">Transmembrane</keyword>
<dbReference type="Gene3D" id="2.20.200.10">
    <property type="entry name" value="Outer membrane efflux proteins (OEP)"/>
    <property type="match status" value="1"/>
</dbReference>
<reference evidence="4" key="3">
    <citation type="submission" date="2020-11" db="EMBL/GenBank/DDBJ databases">
        <authorList>
            <person name="Lee S.D."/>
        </authorList>
    </citation>
    <scope>NUCLEOTIDE SEQUENCE</scope>
    <source>
        <strain evidence="4">SAP-2</strain>
    </source>
</reference>
<keyword evidence="3" id="KW-0449">Lipoprotein</keyword>
<dbReference type="SUPFAM" id="SSF56954">
    <property type="entry name" value="Outer membrane efflux proteins (OEP)"/>
    <property type="match status" value="1"/>
</dbReference>
<accession>A0AA41BWE1</accession>
<evidence type="ECO:0000256" key="3">
    <source>
        <dbReference type="RuleBase" id="RU362097"/>
    </source>
</evidence>
<comment type="subcellular location">
    <subcellularLocation>
        <location evidence="1 3">Cell outer membrane</location>
        <topology evidence="1 3">Lipid-anchor</topology>
    </subcellularLocation>
</comment>
<evidence type="ECO:0000313" key="7">
    <source>
        <dbReference type="Proteomes" id="UP000705283"/>
    </source>
</evidence>
<dbReference type="AlphaFoldDB" id="A0AA41BWE1"/>
<dbReference type="Gene3D" id="1.20.1600.10">
    <property type="entry name" value="Outer membrane efflux proteins (OEP)"/>
    <property type="match status" value="1"/>
</dbReference>
<evidence type="ECO:0000313" key="6">
    <source>
        <dbReference type="Proteomes" id="UP000192722"/>
    </source>
</evidence>
<dbReference type="EMBL" id="JADMKS010000004">
    <property type="protein sequence ID" value="MBF6637140.1"/>
    <property type="molecule type" value="Genomic_DNA"/>
</dbReference>
<evidence type="ECO:0000256" key="2">
    <source>
        <dbReference type="ARBA" id="ARBA00007613"/>
    </source>
</evidence>
<dbReference type="EMBL" id="MRWD01000016">
    <property type="protein sequence ID" value="ORJ21691.1"/>
    <property type="molecule type" value="Genomic_DNA"/>
</dbReference>